<feature type="compositionally biased region" description="Polar residues" evidence="1">
    <location>
        <begin position="1"/>
        <end position="11"/>
    </location>
</feature>
<dbReference type="RefSeq" id="XP_062649065.1">
    <property type="nucleotide sequence ID" value="XM_062786989.1"/>
</dbReference>
<dbReference type="GeneID" id="87823759"/>
<gene>
    <name evidence="2" type="ORF">N657DRAFT_362488</name>
</gene>
<keyword evidence="3" id="KW-1185">Reference proteome</keyword>
<protein>
    <submittedName>
        <fullName evidence="2">Uncharacterized protein</fullName>
    </submittedName>
</protein>
<dbReference type="AlphaFoldDB" id="A0AAN6U348"/>
<dbReference type="Proteomes" id="UP001302602">
    <property type="component" value="Unassembled WGS sequence"/>
</dbReference>
<feature type="region of interest" description="Disordered" evidence="1">
    <location>
        <begin position="1"/>
        <end position="20"/>
    </location>
</feature>
<reference evidence="2" key="1">
    <citation type="journal article" date="2023" name="Mol. Phylogenet. Evol.">
        <title>Genome-scale phylogeny and comparative genomics of the fungal order Sordariales.</title>
        <authorList>
            <person name="Hensen N."/>
            <person name="Bonometti L."/>
            <person name="Westerberg I."/>
            <person name="Brannstrom I.O."/>
            <person name="Guillou S."/>
            <person name="Cros-Aarteil S."/>
            <person name="Calhoun S."/>
            <person name="Haridas S."/>
            <person name="Kuo A."/>
            <person name="Mondo S."/>
            <person name="Pangilinan J."/>
            <person name="Riley R."/>
            <person name="LaButti K."/>
            <person name="Andreopoulos B."/>
            <person name="Lipzen A."/>
            <person name="Chen C."/>
            <person name="Yan M."/>
            <person name="Daum C."/>
            <person name="Ng V."/>
            <person name="Clum A."/>
            <person name="Steindorff A."/>
            <person name="Ohm R.A."/>
            <person name="Martin F."/>
            <person name="Silar P."/>
            <person name="Natvig D.O."/>
            <person name="Lalanne C."/>
            <person name="Gautier V."/>
            <person name="Ament-Velasquez S.L."/>
            <person name="Kruys A."/>
            <person name="Hutchinson M.I."/>
            <person name="Powell A.J."/>
            <person name="Barry K."/>
            <person name="Miller A.N."/>
            <person name="Grigoriev I.V."/>
            <person name="Debuchy R."/>
            <person name="Gladieux P."/>
            <person name="Hiltunen Thoren M."/>
            <person name="Johannesson H."/>
        </authorList>
    </citation>
    <scope>NUCLEOTIDE SEQUENCE</scope>
    <source>
        <strain evidence="2">CBS 731.68</strain>
    </source>
</reference>
<evidence type="ECO:0000313" key="2">
    <source>
        <dbReference type="EMBL" id="KAK4125294.1"/>
    </source>
</evidence>
<evidence type="ECO:0000256" key="1">
    <source>
        <dbReference type="SAM" id="MobiDB-lite"/>
    </source>
</evidence>
<dbReference type="EMBL" id="MU853226">
    <property type="protein sequence ID" value="KAK4125294.1"/>
    <property type="molecule type" value="Genomic_DNA"/>
</dbReference>
<name>A0AAN6U348_9PEZI</name>
<proteinExistence type="predicted"/>
<accession>A0AAN6U348</accession>
<sequence>MLSCHELTNNRPHARRPYAGRNERPSQLLYLRKQGRPVRMKLECYNAKTDEHIAACKVLGAIEGIALRALEESHQYIVTRSGGLWEFSNKQLKCKIVSTLGHCLL</sequence>
<reference evidence="2" key="2">
    <citation type="submission" date="2023-05" db="EMBL/GenBank/DDBJ databases">
        <authorList>
            <consortium name="Lawrence Berkeley National Laboratory"/>
            <person name="Steindorff A."/>
            <person name="Hensen N."/>
            <person name="Bonometti L."/>
            <person name="Westerberg I."/>
            <person name="Brannstrom I.O."/>
            <person name="Guillou S."/>
            <person name="Cros-Aarteil S."/>
            <person name="Calhoun S."/>
            <person name="Haridas S."/>
            <person name="Kuo A."/>
            <person name="Mondo S."/>
            <person name="Pangilinan J."/>
            <person name="Riley R."/>
            <person name="Labutti K."/>
            <person name="Andreopoulos B."/>
            <person name="Lipzen A."/>
            <person name="Chen C."/>
            <person name="Yanf M."/>
            <person name="Daum C."/>
            <person name="Ng V."/>
            <person name="Clum A."/>
            <person name="Ohm R."/>
            <person name="Martin F."/>
            <person name="Silar P."/>
            <person name="Natvig D."/>
            <person name="Lalanne C."/>
            <person name="Gautier V."/>
            <person name="Ament-Velasquez S.L."/>
            <person name="Kruys A."/>
            <person name="Hutchinson M.I."/>
            <person name="Powell A.J."/>
            <person name="Barry K."/>
            <person name="Miller A.N."/>
            <person name="Grigoriev I.V."/>
            <person name="Debuchy R."/>
            <person name="Gladieux P."/>
            <person name="Thoren M.H."/>
            <person name="Johannesson H."/>
        </authorList>
    </citation>
    <scope>NUCLEOTIDE SEQUENCE</scope>
    <source>
        <strain evidence="2">CBS 731.68</strain>
    </source>
</reference>
<comment type="caution">
    <text evidence="2">The sequence shown here is derived from an EMBL/GenBank/DDBJ whole genome shotgun (WGS) entry which is preliminary data.</text>
</comment>
<evidence type="ECO:0000313" key="3">
    <source>
        <dbReference type="Proteomes" id="UP001302602"/>
    </source>
</evidence>
<organism evidence="2 3">
    <name type="scientific">Parathielavia appendiculata</name>
    <dbReference type="NCBI Taxonomy" id="2587402"/>
    <lineage>
        <taxon>Eukaryota</taxon>
        <taxon>Fungi</taxon>
        <taxon>Dikarya</taxon>
        <taxon>Ascomycota</taxon>
        <taxon>Pezizomycotina</taxon>
        <taxon>Sordariomycetes</taxon>
        <taxon>Sordariomycetidae</taxon>
        <taxon>Sordariales</taxon>
        <taxon>Chaetomiaceae</taxon>
        <taxon>Parathielavia</taxon>
    </lineage>
</organism>